<protein>
    <recommendedName>
        <fullName evidence="3">Glycosyl hydrolase-like 10 domain-containing protein</fullName>
    </recommendedName>
</protein>
<sequence>MFRLFRAPLLRPLFFGLLALAVVPLSPPASAAPREVRGTWLTTTGPDSIRSGLRTAATAAELRRVGINTVYGEAWKNGATQFASPTLAAFTGGIDRSLALGSRDLVEEVGIQAHRQGQLHYAWFEYGLAAQFVGSGGTPSNPLAKRARERGWLLQDASGRYANGSNGFAWMNPAVPEVRELIVGITLDSIRRHDLDGVQFDDRLAWPAEFGFDATTAALYREQTGRSLPARADDAAFRSWRQDQVTTLAREISRAVRAEAPGVRLSLSPSVTGFSDRAYNAPWTRWLEEGLFDEYVPQVYRADLAAYRQALTQNAAPFQAGGRLGDLVVGLRLNGSGADTELGVLRQQIVDAALLPGGGAAGHAIFYAKGVLENADALAAFYGGERDPPFFASDRRPPPRVASPDAADGLWRVEVAESMSYRVVAEIAGRWVEVDRRFLAAGPASFAVPGATAVELLVDRRARHAVPEPAAAAVLLLAPALVARRRRAA</sequence>
<dbReference type="SUPFAM" id="SSF51445">
    <property type="entry name" value="(Trans)glycosidases"/>
    <property type="match status" value="1"/>
</dbReference>
<feature type="signal peptide" evidence="2">
    <location>
        <begin position="1"/>
        <end position="31"/>
    </location>
</feature>
<dbReference type="AlphaFoldDB" id="I0IG83"/>
<dbReference type="KEGG" id="phm:PSMK_21120"/>
<reference evidence="4 5" key="1">
    <citation type="submission" date="2012-02" db="EMBL/GenBank/DDBJ databases">
        <title>Complete genome sequence of Phycisphaera mikurensis NBRC 102666.</title>
        <authorList>
            <person name="Ankai A."/>
            <person name="Hosoyama A."/>
            <person name="Terui Y."/>
            <person name="Sekine M."/>
            <person name="Fukai R."/>
            <person name="Kato Y."/>
            <person name="Nakamura S."/>
            <person name="Yamada-Narita S."/>
            <person name="Kawakoshi A."/>
            <person name="Fukunaga Y."/>
            <person name="Yamazaki S."/>
            <person name="Fujita N."/>
        </authorList>
    </citation>
    <scope>NUCLEOTIDE SEQUENCE [LARGE SCALE GENOMIC DNA]</scope>
    <source>
        <strain evidence="5">NBRC 102666 / KCTC 22515 / FYK2301M01</strain>
    </source>
</reference>
<evidence type="ECO:0000256" key="2">
    <source>
        <dbReference type="SAM" id="SignalP"/>
    </source>
</evidence>
<dbReference type="InterPro" id="IPR052177">
    <property type="entry name" value="Divisome_Glycosyl_Hydrolase"/>
</dbReference>
<name>I0IG83_PHYMF</name>
<keyword evidence="5" id="KW-1185">Reference proteome</keyword>
<dbReference type="RefSeq" id="WP_014437489.1">
    <property type="nucleotide sequence ID" value="NC_017080.1"/>
</dbReference>
<dbReference type="eggNOG" id="COG1649">
    <property type="taxonomic scope" value="Bacteria"/>
</dbReference>
<keyword evidence="1 2" id="KW-0732">Signal</keyword>
<organism evidence="4 5">
    <name type="scientific">Phycisphaera mikurensis (strain NBRC 102666 / KCTC 22515 / FYK2301M01)</name>
    <dbReference type="NCBI Taxonomy" id="1142394"/>
    <lineage>
        <taxon>Bacteria</taxon>
        <taxon>Pseudomonadati</taxon>
        <taxon>Planctomycetota</taxon>
        <taxon>Phycisphaerae</taxon>
        <taxon>Phycisphaerales</taxon>
        <taxon>Phycisphaeraceae</taxon>
        <taxon>Phycisphaera</taxon>
    </lineage>
</organism>
<dbReference type="OrthoDB" id="9760892at2"/>
<dbReference type="EMBL" id="AP012338">
    <property type="protein sequence ID" value="BAM04271.1"/>
    <property type="molecule type" value="Genomic_DNA"/>
</dbReference>
<gene>
    <name evidence="4" type="ordered locus">PSMK_21120</name>
</gene>
<feature type="chain" id="PRO_5003629664" description="Glycosyl hydrolase-like 10 domain-containing protein" evidence="2">
    <location>
        <begin position="32"/>
        <end position="489"/>
    </location>
</feature>
<dbReference type="InterPro" id="IPR003790">
    <property type="entry name" value="GHL10"/>
</dbReference>
<feature type="domain" description="Glycosyl hydrolase-like 10" evidence="3">
    <location>
        <begin position="35"/>
        <end position="315"/>
    </location>
</feature>
<accession>I0IG83</accession>
<evidence type="ECO:0000313" key="4">
    <source>
        <dbReference type="EMBL" id="BAM04271.1"/>
    </source>
</evidence>
<dbReference type="PANTHER" id="PTHR43405:SF1">
    <property type="entry name" value="GLYCOSYL HYDROLASE DIGH"/>
    <property type="match status" value="1"/>
</dbReference>
<dbReference type="Pfam" id="PF02638">
    <property type="entry name" value="GHL10"/>
    <property type="match status" value="1"/>
</dbReference>
<proteinExistence type="predicted"/>
<dbReference type="HOGENOM" id="CLU_029517_1_1_0"/>
<dbReference type="PANTHER" id="PTHR43405">
    <property type="entry name" value="GLYCOSYL HYDROLASE DIGH"/>
    <property type="match status" value="1"/>
</dbReference>
<evidence type="ECO:0000259" key="3">
    <source>
        <dbReference type="Pfam" id="PF02638"/>
    </source>
</evidence>
<evidence type="ECO:0000313" key="5">
    <source>
        <dbReference type="Proteomes" id="UP000007881"/>
    </source>
</evidence>
<dbReference type="STRING" id="1142394.PSMK_21120"/>
<evidence type="ECO:0000256" key="1">
    <source>
        <dbReference type="ARBA" id="ARBA00022729"/>
    </source>
</evidence>
<dbReference type="InterPro" id="IPR017853">
    <property type="entry name" value="GH"/>
</dbReference>
<dbReference type="Gene3D" id="3.20.20.80">
    <property type="entry name" value="Glycosidases"/>
    <property type="match status" value="1"/>
</dbReference>
<dbReference type="Proteomes" id="UP000007881">
    <property type="component" value="Chromosome"/>
</dbReference>